<organism evidence="6 7">
    <name type="scientific">Pythium oligandrum</name>
    <name type="common">Mycoparasitic fungus</name>
    <dbReference type="NCBI Taxonomy" id="41045"/>
    <lineage>
        <taxon>Eukaryota</taxon>
        <taxon>Sar</taxon>
        <taxon>Stramenopiles</taxon>
        <taxon>Oomycota</taxon>
        <taxon>Peronosporomycetes</taxon>
        <taxon>Pythiales</taxon>
        <taxon>Pythiaceae</taxon>
        <taxon>Pythium</taxon>
    </lineage>
</organism>
<dbReference type="PANTHER" id="PTHR32215">
    <property type="entry name" value="CILIA- AND FLAGELLA-ASSOCIATED PROTEIN 57"/>
    <property type="match status" value="1"/>
</dbReference>
<dbReference type="PROSITE" id="PS50082">
    <property type="entry name" value="WD_REPEATS_2"/>
    <property type="match status" value="1"/>
</dbReference>
<evidence type="ECO:0000259" key="5">
    <source>
        <dbReference type="PROSITE" id="PS50222"/>
    </source>
</evidence>
<keyword evidence="3" id="KW-0175">Coiled coil</keyword>
<dbReference type="Gene3D" id="1.10.287.1490">
    <property type="match status" value="1"/>
</dbReference>
<dbReference type="SUPFAM" id="SSF50998">
    <property type="entry name" value="Quinoprotein alcohol dehydrogenase-like"/>
    <property type="match status" value="1"/>
</dbReference>
<dbReference type="InterPro" id="IPR036322">
    <property type="entry name" value="WD40_repeat_dom_sf"/>
</dbReference>
<gene>
    <name evidence="6" type="ORF">Poli38472_009713</name>
</gene>
<feature type="domain" description="EF-hand" evidence="5">
    <location>
        <begin position="1005"/>
        <end position="1038"/>
    </location>
</feature>
<dbReference type="CDD" id="cd00051">
    <property type="entry name" value="EFh"/>
    <property type="match status" value="5"/>
</dbReference>
<proteinExistence type="predicted"/>
<feature type="region of interest" description="Disordered" evidence="4">
    <location>
        <begin position="474"/>
        <end position="516"/>
    </location>
</feature>
<dbReference type="GO" id="GO:0005509">
    <property type="term" value="F:calcium ion binding"/>
    <property type="evidence" value="ECO:0007669"/>
    <property type="project" value="InterPro"/>
</dbReference>
<feature type="region of interest" description="Disordered" evidence="4">
    <location>
        <begin position="685"/>
        <end position="707"/>
    </location>
</feature>
<feature type="domain" description="EF-hand" evidence="5">
    <location>
        <begin position="1072"/>
        <end position="1107"/>
    </location>
</feature>
<dbReference type="InterPro" id="IPR002048">
    <property type="entry name" value="EF_hand_dom"/>
</dbReference>
<dbReference type="Pfam" id="PF13405">
    <property type="entry name" value="EF-hand_6"/>
    <property type="match status" value="1"/>
</dbReference>
<dbReference type="Pfam" id="PF00400">
    <property type="entry name" value="WD40"/>
    <property type="match status" value="2"/>
</dbReference>
<evidence type="ECO:0000256" key="4">
    <source>
        <dbReference type="SAM" id="MobiDB-lite"/>
    </source>
</evidence>
<feature type="domain" description="EF-hand" evidence="5">
    <location>
        <begin position="651"/>
        <end position="686"/>
    </location>
</feature>
<dbReference type="SMART" id="SM00320">
    <property type="entry name" value="WD40"/>
    <property type="match status" value="5"/>
</dbReference>
<feature type="region of interest" description="Disordered" evidence="4">
    <location>
        <begin position="923"/>
        <end position="947"/>
    </location>
</feature>
<keyword evidence="7" id="KW-1185">Reference proteome</keyword>
<dbReference type="PANTHER" id="PTHR32215:SF0">
    <property type="entry name" value="CILIA- AND FLAGELLA-ASSOCIATED PROTEIN 57"/>
    <property type="match status" value="1"/>
</dbReference>
<dbReference type="InterPro" id="IPR001680">
    <property type="entry name" value="WD40_rpt"/>
</dbReference>
<dbReference type="Proteomes" id="UP000794436">
    <property type="component" value="Unassembled WGS sequence"/>
</dbReference>
<keyword evidence="2" id="KW-0853">WD repeat</keyword>
<dbReference type="InterPro" id="IPR015943">
    <property type="entry name" value="WD40/YVTN_repeat-like_dom_sf"/>
</dbReference>
<feature type="compositionally biased region" description="Basic and acidic residues" evidence="4">
    <location>
        <begin position="20"/>
        <end position="48"/>
    </location>
</feature>
<feature type="compositionally biased region" description="Polar residues" evidence="4">
    <location>
        <begin position="497"/>
        <end position="515"/>
    </location>
</feature>
<comment type="caution">
    <text evidence="6">The sequence shown here is derived from an EMBL/GenBank/DDBJ whole genome shotgun (WGS) entry which is preliminary data.</text>
</comment>
<dbReference type="SMART" id="SM00054">
    <property type="entry name" value="EFh"/>
    <property type="match status" value="17"/>
</dbReference>
<feature type="domain" description="EF-hand" evidence="5">
    <location>
        <begin position="184"/>
        <end position="219"/>
    </location>
</feature>
<dbReference type="Gene3D" id="2.130.10.10">
    <property type="entry name" value="YVTN repeat-like/Quinoprotein amine dehydrogenase"/>
    <property type="match status" value="2"/>
</dbReference>
<dbReference type="InterPro" id="IPR011047">
    <property type="entry name" value="Quinoprotein_ADH-like_sf"/>
</dbReference>
<feature type="compositionally biased region" description="Basic and acidic residues" evidence="4">
    <location>
        <begin position="1"/>
        <end position="10"/>
    </location>
</feature>
<feature type="compositionally biased region" description="Low complexity" evidence="4">
    <location>
        <begin position="1980"/>
        <end position="1998"/>
    </location>
</feature>
<dbReference type="PROSITE" id="PS00018">
    <property type="entry name" value="EF_HAND_1"/>
    <property type="match status" value="11"/>
</dbReference>
<evidence type="ECO:0000313" key="7">
    <source>
        <dbReference type="Proteomes" id="UP000794436"/>
    </source>
</evidence>
<feature type="domain" description="EF-hand" evidence="5">
    <location>
        <begin position="512"/>
        <end position="547"/>
    </location>
</feature>
<feature type="region of interest" description="Disordered" evidence="4">
    <location>
        <begin position="1"/>
        <end position="48"/>
    </location>
</feature>
<evidence type="ECO:0000256" key="3">
    <source>
        <dbReference type="SAM" id="Coils"/>
    </source>
</evidence>
<dbReference type="Gene3D" id="1.10.238.10">
    <property type="entry name" value="EF-hand"/>
    <property type="match status" value="9"/>
</dbReference>
<dbReference type="PROSITE" id="PS50294">
    <property type="entry name" value="WD_REPEATS_REGION"/>
    <property type="match status" value="1"/>
</dbReference>
<evidence type="ECO:0000256" key="2">
    <source>
        <dbReference type="PROSITE-ProRule" id="PRU00221"/>
    </source>
</evidence>
<feature type="region of interest" description="Disordered" evidence="4">
    <location>
        <begin position="1975"/>
        <end position="1999"/>
    </location>
</feature>
<feature type="domain" description="EF-hand" evidence="5">
    <location>
        <begin position="616"/>
        <end position="650"/>
    </location>
</feature>
<feature type="domain" description="EF-hand" evidence="5">
    <location>
        <begin position="405"/>
        <end position="440"/>
    </location>
</feature>
<feature type="domain" description="EF-hand" evidence="5">
    <location>
        <begin position="441"/>
        <end position="476"/>
    </location>
</feature>
<feature type="domain" description="EF-hand" evidence="5">
    <location>
        <begin position="732"/>
        <end position="767"/>
    </location>
</feature>
<protein>
    <recommendedName>
        <fullName evidence="5">EF-hand domain-containing protein</fullName>
    </recommendedName>
</protein>
<feature type="coiled-coil region" evidence="3">
    <location>
        <begin position="2020"/>
        <end position="2340"/>
    </location>
</feature>
<keyword evidence="1" id="KW-0106">Calcium</keyword>
<dbReference type="OrthoDB" id="47276at2759"/>
<evidence type="ECO:0000313" key="6">
    <source>
        <dbReference type="EMBL" id="TMW62220.1"/>
    </source>
</evidence>
<feature type="domain" description="EF-hand" evidence="5">
    <location>
        <begin position="340"/>
        <end position="367"/>
    </location>
</feature>
<accession>A0A8K1FFZ7</accession>
<feature type="domain" description="EF-hand" evidence="5">
    <location>
        <begin position="891"/>
        <end position="924"/>
    </location>
</feature>
<dbReference type="InterPro" id="IPR052993">
    <property type="entry name" value="CFA-57"/>
</dbReference>
<feature type="compositionally biased region" description="Acidic residues" evidence="4">
    <location>
        <begin position="481"/>
        <end position="496"/>
    </location>
</feature>
<feature type="compositionally biased region" description="Basic and acidic residues" evidence="4">
    <location>
        <begin position="933"/>
        <end position="943"/>
    </location>
</feature>
<dbReference type="InterPro" id="IPR018247">
    <property type="entry name" value="EF_Hand_1_Ca_BS"/>
</dbReference>
<dbReference type="Pfam" id="PF13499">
    <property type="entry name" value="EF-hand_7"/>
    <property type="match status" value="7"/>
</dbReference>
<name>A0A8K1FFZ7_PYTOL</name>
<feature type="region of interest" description="Disordered" evidence="4">
    <location>
        <begin position="576"/>
        <end position="598"/>
    </location>
</feature>
<dbReference type="SUPFAM" id="SSF50978">
    <property type="entry name" value="WD40 repeat-like"/>
    <property type="match status" value="1"/>
</dbReference>
<feature type="domain" description="EF-hand" evidence="5">
    <location>
        <begin position="973"/>
        <end position="1003"/>
    </location>
</feature>
<dbReference type="SUPFAM" id="SSF47473">
    <property type="entry name" value="EF-hand"/>
    <property type="match status" value="6"/>
</dbReference>
<sequence>MVSPGKDRFQSFDAFSNEPSPEREQEIKTAARRGNRSEKKYSLADSDDKKRLQRLTERVRQSLAPFYLARGGVNPSVANVPAAATIRTFVESLQSSRAVDVGEFRKCLYALGVSPGDSALILDSVDRRRSSIIDMKTFAVTFLPQYDNNSPLERPERVVKQPARREDDRSIKDFHQKVIERVLVRYPSVKDAFRQYDSKRSGLLSIGQFRAFMRDLGFVGTQVDALIRYLDRNNQLCVSFNAFSSGMKMSVDQSYVKNSPKKKAVEPLVHKNGDHSSNGQKGDPVEAIRAKLRQRVMGKSKTIREIFMDFDADGNGYLDYAEFKRFMAEYSFTAAEANIAIEFLDQDYSGTIDYDEFAAGLLFYRPSILIKDRVDTYERRMIHGQNVLSMVRDKLALTMKRRNSTNVLEFESEFEKFDVDGNKRLDYQEFNAFLIGIGVKLSDEDFAALVQILDTDRSRHIEFDEFTALFRNLNTAPDNASPDEEDDEEEEDDDGDTTGQSELHPQQQSESASSQKLRRIFDKYDVDGSGELDPAEFRRLMRNLGYNDTEIRKHLKTAKGEGSGIDFETLSSILATSPAGREPPVGKANGNASPDFRRITLPPPSPKLLWIKRVLHDHPSLKEAFREHDTDNSGELDHNEFKRFMKHYGMQDDHEIDQLIRKLDTDGDGSISCDEFTRFFQRVLQSNPRPTEQPHPTPLKRVPGEEESEAIPADQLGVLRELELQWVTNALAHYDSVEAAFRAHDRNNQRELDYEQFRNLMGEFGITDDSNVRLLLRRLDKDNSKTVSLDEFLTVFNGPVGVKKNIKPITKSPIKAAVRSQTKLKPNALLAQMGKANAARLHLLEETWVKNVLEQHSSIREAFEVYDVDRSGELDHNEFKNLMRAFGIEKDDDISSLIQRLDLDNSGTIDFDEFATIFHERRVKGQPGRPPKQRIEHERRRQSVEATKPNGAARLRELEIKWMKRVLSCHPSIQAAFREYDKDGNGDLDHEEFARFMKRYGITRDEDIARLIRRLDLNNSGTVDFDEFSAVFNPVLCDRYDNVITTKADEVATDELETVLEIERELAERIMKGTRDLRLAFRKFDLNGNGRLEYKEFRTVLKAYKFPEMEIRKVIRHLDHTVSGYIDYKQFVASFSMFTEGEGRKAKYQVVRKTKPKRTNTRASKQGRGFYLDESALLVLVGIDLLEYFDKKLFALSSALDPPPVVVCHRLGVRLALDCATDGEEAALSGQAARMATVNLIHRHIFGLKADVSNNVAYVDEQTVTYPAGHNLIVYSLDEKRQKFISGTENTLGITAMAIATNRRFVAVAERSDRGLVSIYDLKTLKKRKVLSNAETQGQVYVTMEFSADGQLLLTQGGAPDWILTCWNWSKGKAVASIKSPLHVTLHASPSAAMLGHQFGSVSGLSMAGLMPSGPLGVSNGVSTHAGLGAGNVAANNDPNNANGNTAMTQVVTACSFSNVDPGLVCVTGVNLVRYFRVLENVFRPMPSPRMESHVFLCHVWMKQRDDYMIAGTAEGDMMLFHGGEFVTRLLGSPGEGKSIHSMLSTSKGILCGLDDATVYMYAVNSETNSNADKNASDLLILQRKLKVDSFPAIIHTLCVSPNEDNVIVSLSSGQLLTFPYQHQNGHGFSSTVGSALTSMGAAAAVSVASPSTSGIMDDGSALSVSKHDEIEYVLTSFHRPSETTGQMHVTGMDVCVRKPILVTCGLDKTVRVWNYLERSCEVAKQFTEEAHSVACHPSGLYLLVGFADKLRLMNILMDDIRPFKEFAVKACRECQFSTGGHLFAAVNGNTIQVFNFLTCELIANLRGHNGKVRCLYWNQDDSSVISAGMDGAVYQWDLDEAKRDAEFVQKGVPYYSTLCNREGTAIYAVGSDRMLKEIEFPSSQLTKEFICESVLGQIVLSTSQRMLFGATAESERPGAVRSFKFPLTGESIEFQCLSAPVTRLCISYDDGFLFAAGEDGAVCIFEIRDKEGRPRMKEGTASSGTSSRSGTVTTAGSNGSDFHHWSHFSEEILVTKSDLEEKNALMLELKNKVDELMLHNEYQLRLKDMTYNENLKELTEKFTHEIEGEKNKYELLREDKNDIEMEYEEKIKQMEEKHLQQMQEVEAEYQHRIMREVEKYQDVLQQREAQAQHWKLERERLVHTHEKYVTDVTEDFEQRLNEDRQLRLQMEDEKEELGREYTETITQVEADVDEEIENLKKRYEEKLQAEREATLRFKGENGIMKKKFSALQKDIEDQRDQIKSLLEKEKDLIEEIKTLEKEIQALKREIRARDETIGEKEKRIYDLKRKNQELEKFKFVLDYKIKELKRQIEPRENEIADMKEQIKEMDRELELFHKSNAQLDLMIGEQRKRINTMQDEITKYRKLLGDQQTWVRRFRCDLYECVQYIQNPKELALQVASLYKKYVTNDQPSQEIEVEIQHEYARQKEYLEKSVQVLKKKYTRDVALHQEETMRATAENMMLIKEINELRGALNTSKATLQMERAAIGAREARDLASAAHRASSFDNKDPDTLIDQQRQEIDDLRRAIKALEDKMTQPKPSSEGTIFPPIRGVDG</sequence>
<dbReference type="EMBL" id="SPLM01000074">
    <property type="protein sequence ID" value="TMW62220.1"/>
    <property type="molecule type" value="Genomic_DNA"/>
</dbReference>
<feature type="region of interest" description="Disordered" evidence="4">
    <location>
        <begin position="2533"/>
        <end position="2557"/>
    </location>
</feature>
<feature type="domain" description="EF-hand" evidence="5">
    <location>
        <begin position="854"/>
        <end position="889"/>
    </location>
</feature>
<dbReference type="InterPro" id="IPR011992">
    <property type="entry name" value="EF-hand-dom_pair"/>
</dbReference>
<reference evidence="6" key="1">
    <citation type="submission" date="2019-03" db="EMBL/GenBank/DDBJ databases">
        <title>Long read genome sequence of the mycoparasitic Pythium oligandrum ATCC 38472 isolated from sugarbeet rhizosphere.</title>
        <authorList>
            <person name="Gaulin E."/>
        </authorList>
    </citation>
    <scope>NUCLEOTIDE SEQUENCE</scope>
    <source>
        <strain evidence="6">ATCC 38472_TT</strain>
    </source>
</reference>
<feature type="domain" description="EF-hand" evidence="5">
    <location>
        <begin position="298"/>
        <end position="333"/>
    </location>
</feature>
<evidence type="ECO:0000256" key="1">
    <source>
        <dbReference type="ARBA" id="ARBA00022837"/>
    </source>
</evidence>
<dbReference type="PROSITE" id="PS50222">
    <property type="entry name" value="EF_HAND_2"/>
    <property type="match status" value="14"/>
</dbReference>
<feature type="repeat" description="WD" evidence="2">
    <location>
        <begin position="1806"/>
        <end position="1847"/>
    </location>
</feature>